<dbReference type="EMBL" id="CACTIH010009032">
    <property type="protein sequence ID" value="CAA3019993.1"/>
    <property type="molecule type" value="Genomic_DNA"/>
</dbReference>
<evidence type="ECO:0000313" key="3">
    <source>
        <dbReference type="Proteomes" id="UP000594638"/>
    </source>
</evidence>
<comment type="caution">
    <text evidence="2">The sequence shown here is derived from an EMBL/GenBank/DDBJ whole genome shotgun (WGS) entry which is preliminary data.</text>
</comment>
<sequence>MLSVARATVTELNLEAEGDVQSSYRGVDYISIYHICIVVELGSERRSKGDVESTVEGLEASSERDSEMAKPHITHWHFKVQTERAHWRREAFAVCQMPIGGKWISILAFGGNWNWIVDRV</sequence>
<gene>
    <name evidence="2" type="ORF">OLEA9_A041103</name>
</gene>
<organism evidence="2 3">
    <name type="scientific">Olea europaea subsp. europaea</name>
    <dbReference type="NCBI Taxonomy" id="158383"/>
    <lineage>
        <taxon>Eukaryota</taxon>
        <taxon>Viridiplantae</taxon>
        <taxon>Streptophyta</taxon>
        <taxon>Embryophyta</taxon>
        <taxon>Tracheophyta</taxon>
        <taxon>Spermatophyta</taxon>
        <taxon>Magnoliopsida</taxon>
        <taxon>eudicotyledons</taxon>
        <taxon>Gunneridae</taxon>
        <taxon>Pentapetalae</taxon>
        <taxon>asterids</taxon>
        <taxon>lamiids</taxon>
        <taxon>Lamiales</taxon>
        <taxon>Oleaceae</taxon>
        <taxon>Oleeae</taxon>
        <taxon>Olea</taxon>
    </lineage>
</organism>
<proteinExistence type="predicted"/>
<accession>A0A8S0UJ08</accession>
<reference evidence="2 3" key="1">
    <citation type="submission" date="2019-12" db="EMBL/GenBank/DDBJ databases">
        <authorList>
            <person name="Alioto T."/>
            <person name="Alioto T."/>
            <person name="Gomez Garrido J."/>
        </authorList>
    </citation>
    <scope>NUCLEOTIDE SEQUENCE [LARGE SCALE GENOMIC DNA]</scope>
</reference>
<dbReference type="AlphaFoldDB" id="A0A8S0UJ08"/>
<name>A0A8S0UJ08_OLEEU</name>
<keyword evidence="3" id="KW-1185">Reference proteome</keyword>
<dbReference type="Gramene" id="OE9A041103T1">
    <property type="protein sequence ID" value="OE9A041103C1"/>
    <property type="gene ID" value="OE9A041103"/>
</dbReference>
<feature type="region of interest" description="Disordered" evidence="1">
    <location>
        <begin position="45"/>
        <end position="69"/>
    </location>
</feature>
<protein>
    <submittedName>
        <fullName evidence="2">Uncharacterized protein</fullName>
    </submittedName>
</protein>
<evidence type="ECO:0000313" key="2">
    <source>
        <dbReference type="EMBL" id="CAA3019993.1"/>
    </source>
</evidence>
<dbReference type="Proteomes" id="UP000594638">
    <property type="component" value="Unassembled WGS sequence"/>
</dbReference>
<evidence type="ECO:0000256" key="1">
    <source>
        <dbReference type="SAM" id="MobiDB-lite"/>
    </source>
</evidence>